<protein>
    <submittedName>
        <fullName evidence="3">Uncharacterized protein</fullName>
    </submittedName>
</protein>
<proteinExistence type="predicted"/>
<dbReference type="AlphaFoldDB" id="A0A9P7G480"/>
<dbReference type="EMBL" id="JABCKV010000250">
    <property type="protein sequence ID" value="KAG5641778.1"/>
    <property type="molecule type" value="Genomic_DNA"/>
</dbReference>
<dbReference type="Proteomes" id="UP000775547">
    <property type="component" value="Unassembled WGS sequence"/>
</dbReference>
<reference evidence="3" key="2">
    <citation type="submission" date="2021-10" db="EMBL/GenBank/DDBJ databases">
        <title>Phylogenomics reveals ancestral predisposition of the termite-cultivated fungus Termitomyces towards a domesticated lifestyle.</title>
        <authorList>
            <person name="Auxier B."/>
            <person name="Grum-Grzhimaylo A."/>
            <person name="Cardenas M.E."/>
            <person name="Lodge J.D."/>
            <person name="Laessoe T."/>
            <person name="Pedersen O."/>
            <person name="Smith M.E."/>
            <person name="Kuyper T.W."/>
            <person name="Franco-Molano E.A."/>
            <person name="Baroni T.J."/>
            <person name="Aanen D.K."/>
        </authorList>
    </citation>
    <scope>NUCLEOTIDE SEQUENCE</scope>
    <source>
        <strain evidence="3">AP01</strain>
        <tissue evidence="3">Mycelium</tissue>
    </source>
</reference>
<keyword evidence="4" id="KW-1185">Reference proteome</keyword>
<feature type="region of interest" description="Disordered" evidence="2">
    <location>
        <begin position="157"/>
        <end position="177"/>
    </location>
</feature>
<evidence type="ECO:0000313" key="4">
    <source>
        <dbReference type="Proteomes" id="UP000775547"/>
    </source>
</evidence>
<feature type="compositionally biased region" description="Polar residues" evidence="2">
    <location>
        <begin position="168"/>
        <end position="177"/>
    </location>
</feature>
<gene>
    <name evidence="3" type="ORF">DXG03_004254</name>
</gene>
<feature type="coiled-coil region" evidence="1">
    <location>
        <begin position="114"/>
        <end position="148"/>
    </location>
</feature>
<evidence type="ECO:0000256" key="2">
    <source>
        <dbReference type="SAM" id="MobiDB-lite"/>
    </source>
</evidence>
<keyword evidence="1" id="KW-0175">Coiled coil</keyword>
<reference evidence="3" key="1">
    <citation type="submission" date="2020-07" db="EMBL/GenBank/DDBJ databases">
        <authorList>
            <person name="Nieuwenhuis M."/>
            <person name="Van De Peppel L.J.J."/>
        </authorList>
    </citation>
    <scope>NUCLEOTIDE SEQUENCE</scope>
    <source>
        <strain evidence="3">AP01</strain>
        <tissue evidence="3">Mycelium</tissue>
    </source>
</reference>
<name>A0A9P7G480_9AGAR</name>
<evidence type="ECO:0000256" key="1">
    <source>
        <dbReference type="SAM" id="Coils"/>
    </source>
</evidence>
<accession>A0A9P7G480</accession>
<evidence type="ECO:0000313" key="3">
    <source>
        <dbReference type="EMBL" id="KAG5641778.1"/>
    </source>
</evidence>
<sequence>MAGKYQASNNTSGAQTQIVFLLGPENEAYESSETDDYEEGWFTEDEFTSEESEEDSASDIQKVRNILKLHKKTKKYIGDDFISPHPIDAWPKVVQLKADKLALERDLGVARGRISRLEASLQTETEEKEALKVQVQALLEEVAAHRAKSQDIAAISQEETGSARAPIPSTSSNPPDSFNQHCFPQSPLTPRPPCMTHYCMQKHHLELLEREPSDVIPTPATVDNIDVFEGLVSVDRYLVHELAEERPVVSFKPLDILYAPEQLGVPIARIINQHGQSQQIPEEIGFNWPKRPGHFGPVTHITLKIHQLGYLHEKFYEIKVNYISRIPFYLEYREGVEIEKRKGDEEGIRYVQEVMYSEGIRLYHLWFERQLERKFEELKKENNRDLKTHLDIHEKKTEKRFKKYTKGVEKAQKKAAKQAAKLLR</sequence>
<organism evidence="3 4">
    <name type="scientific">Asterophora parasitica</name>
    <dbReference type="NCBI Taxonomy" id="117018"/>
    <lineage>
        <taxon>Eukaryota</taxon>
        <taxon>Fungi</taxon>
        <taxon>Dikarya</taxon>
        <taxon>Basidiomycota</taxon>
        <taxon>Agaricomycotina</taxon>
        <taxon>Agaricomycetes</taxon>
        <taxon>Agaricomycetidae</taxon>
        <taxon>Agaricales</taxon>
        <taxon>Tricholomatineae</taxon>
        <taxon>Lyophyllaceae</taxon>
        <taxon>Asterophora</taxon>
    </lineage>
</organism>
<comment type="caution">
    <text evidence="3">The sequence shown here is derived from an EMBL/GenBank/DDBJ whole genome shotgun (WGS) entry which is preliminary data.</text>
</comment>